<organism evidence="2 3">
    <name type="scientific">Caenorhabditis remanei</name>
    <name type="common">Caenorhabditis vulgaris</name>
    <dbReference type="NCBI Taxonomy" id="31234"/>
    <lineage>
        <taxon>Eukaryota</taxon>
        <taxon>Metazoa</taxon>
        <taxon>Ecdysozoa</taxon>
        <taxon>Nematoda</taxon>
        <taxon>Chromadorea</taxon>
        <taxon>Rhabditida</taxon>
        <taxon>Rhabditina</taxon>
        <taxon>Rhabditomorpha</taxon>
        <taxon>Rhabditoidea</taxon>
        <taxon>Rhabditidae</taxon>
        <taxon>Peloderinae</taxon>
        <taxon>Caenorhabditis</taxon>
    </lineage>
</organism>
<dbReference type="KEGG" id="crq:GCK72_015903"/>
<evidence type="ECO:0000313" key="2">
    <source>
        <dbReference type="EMBL" id="KAF1759436.1"/>
    </source>
</evidence>
<dbReference type="GeneID" id="78776197"/>
<dbReference type="AlphaFoldDB" id="A0A6A5GXS5"/>
<proteinExistence type="predicted"/>
<dbReference type="RefSeq" id="XP_053585973.1">
    <property type="nucleotide sequence ID" value="XM_053731201.1"/>
</dbReference>
<feature type="region of interest" description="Disordered" evidence="1">
    <location>
        <begin position="20"/>
        <end position="48"/>
    </location>
</feature>
<evidence type="ECO:0000313" key="3">
    <source>
        <dbReference type="Proteomes" id="UP000483820"/>
    </source>
</evidence>
<sequence>MTVEEEGEVEMSLSIRGMSECRTTRSPPVTRLGDHNEGDGGEDDVDDGGGTGLVRSICAVKKRCSDPSTIEDYVALFVESRCLGQFSTVLVKTLLRQQNSSNRTTPSLTDRYRQMDWRGKISAQIEPTSPAPITNVIFSLTANLICGLQAGGDDAPTFRLR</sequence>
<dbReference type="Proteomes" id="UP000483820">
    <property type="component" value="Chromosome IV"/>
</dbReference>
<accession>A0A6A5GXS5</accession>
<reference evidence="2 3" key="1">
    <citation type="submission" date="2019-12" db="EMBL/GenBank/DDBJ databases">
        <title>Chromosome-level assembly of the Caenorhabditis remanei genome.</title>
        <authorList>
            <person name="Teterina A.A."/>
            <person name="Willis J.H."/>
            <person name="Phillips P.C."/>
        </authorList>
    </citation>
    <scope>NUCLEOTIDE SEQUENCE [LARGE SCALE GENOMIC DNA]</scope>
    <source>
        <strain evidence="2 3">PX506</strain>
        <tissue evidence="2">Whole organism</tissue>
    </source>
</reference>
<name>A0A6A5GXS5_CAERE</name>
<comment type="caution">
    <text evidence="2">The sequence shown here is derived from an EMBL/GenBank/DDBJ whole genome shotgun (WGS) entry which is preliminary data.</text>
</comment>
<dbReference type="CTD" id="78776197"/>
<dbReference type="EMBL" id="WUAV01000004">
    <property type="protein sequence ID" value="KAF1759436.1"/>
    <property type="molecule type" value="Genomic_DNA"/>
</dbReference>
<protein>
    <submittedName>
        <fullName evidence="2">Uncharacterized protein</fullName>
    </submittedName>
</protein>
<gene>
    <name evidence="2" type="ORF">GCK72_015903</name>
</gene>
<evidence type="ECO:0000256" key="1">
    <source>
        <dbReference type="SAM" id="MobiDB-lite"/>
    </source>
</evidence>